<accession>A0A0D9VJG5</accession>
<evidence type="ECO:0000313" key="3">
    <source>
        <dbReference type="Proteomes" id="UP000032180"/>
    </source>
</evidence>
<reference evidence="3" key="2">
    <citation type="submission" date="2013-12" db="EMBL/GenBank/DDBJ databases">
        <authorList>
            <person name="Yu Y."/>
            <person name="Lee S."/>
            <person name="de Baynast K."/>
            <person name="Wissotski M."/>
            <person name="Liu L."/>
            <person name="Talag J."/>
            <person name="Goicoechea J."/>
            <person name="Angelova A."/>
            <person name="Jetty R."/>
            <person name="Kudrna D."/>
            <person name="Golser W."/>
            <person name="Rivera L."/>
            <person name="Zhang J."/>
            <person name="Wing R."/>
        </authorList>
    </citation>
    <scope>NUCLEOTIDE SEQUENCE</scope>
</reference>
<dbReference type="EnsemblPlants" id="LPERR02G22590.1">
    <property type="protein sequence ID" value="LPERR02G22590.1"/>
    <property type="gene ID" value="LPERR02G22590"/>
</dbReference>
<reference evidence="2" key="3">
    <citation type="submission" date="2015-04" db="UniProtKB">
        <authorList>
            <consortium name="EnsemblPlants"/>
        </authorList>
    </citation>
    <scope>IDENTIFICATION</scope>
</reference>
<dbReference type="Proteomes" id="UP000032180">
    <property type="component" value="Chromosome 2"/>
</dbReference>
<dbReference type="HOGENOM" id="CLU_1868080_0_0_1"/>
<feature type="region of interest" description="Disordered" evidence="1">
    <location>
        <begin position="1"/>
        <end position="30"/>
    </location>
</feature>
<name>A0A0D9VJG5_9ORYZ</name>
<organism evidence="2 3">
    <name type="scientific">Leersia perrieri</name>
    <dbReference type="NCBI Taxonomy" id="77586"/>
    <lineage>
        <taxon>Eukaryota</taxon>
        <taxon>Viridiplantae</taxon>
        <taxon>Streptophyta</taxon>
        <taxon>Embryophyta</taxon>
        <taxon>Tracheophyta</taxon>
        <taxon>Spermatophyta</taxon>
        <taxon>Magnoliopsida</taxon>
        <taxon>Liliopsida</taxon>
        <taxon>Poales</taxon>
        <taxon>Poaceae</taxon>
        <taxon>BOP clade</taxon>
        <taxon>Oryzoideae</taxon>
        <taxon>Oryzeae</taxon>
        <taxon>Oryzinae</taxon>
        <taxon>Leersia</taxon>
    </lineage>
</organism>
<protein>
    <submittedName>
        <fullName evidence="2">Uncharacterized protein</fullName>
    </submittedName>
</protein>
<reference evidence="2 3" key="1">
    <citation type="submission" date="2012-08" db="EMBL/GenBank/DDBJ databases">
        <title>Oryza genome evolution.</title>
        <authorList>
            <person name="Wing R.A."/>
        </authorList>
    </citation>
    <scope>NUCLEOTIDE SEQUENCE</scope>
</reference>
<feature type="compositionally biased region" description="Low complexity" evidence="1">
    <location>
        <begin position="1"/>
        <end position="23"/>
    </location>
</feature>
<sequence length="137" mass="14130">MARAAAPLPSPASASASARAARPQMRRAQTKTMKVALIPKPITVVTRFNPDPSISPRLGFLHPYTPLAHRATQTKNHARAAGGSTGPWLIRLLEQDDAAAAYKCGGAAAAAAGVGLGGGGHRRGVWDLGFAWGAGKE</sequence>
<proteinExistence type="predicted"/>
<keyword evidence="3" id="KW-1185">Reference proteome</keyword>
<evidence type="ECO:0000256" key="1">
    <source>
        <dbReference type="SAM" id="MobiDB-lite"/>
    </source>
</evidence>
<dbReference type="AlphaFoldDB" id="A0A0D9VJG5"/>
<evidence type="ECO:0000313" key="2">
    <source>
        <dbReference type="EnsemblPlants" id="LPERR02G22590.1"/>
    </source>
</evidence>
<dbReference type="Gramene" id="LPERR02G22590.1">
    <property type="protein sequence ID" value="LPERR02G22590.1"/>
    <property type="gene ID" value="LPERR02G22590"/>
</dbReference>